<evidence type="ECO:0000259" key="15">
    <source>
        <dbReference type="PROSITE" id="PS50059"/>
    </source>
</evidence>
<evidence type="ECO:0000256" key="10">
    <source>
        <dbReference type="ARBA" id="ARBA00029986"/>
    </source>
</evidence>
<dbReference type="EMBL" id="JBHMDM010000007">
    <property type="protein sequence ID" value="MFB9378289.1"/>
    <property type="molecule type" value="Genomic_DNA"/>
</dbReference>
<comment type="catalytic activity">
    <reaction evidence="1 11 12">
        <text>[protein]-peptidylproline (omega=180) = [protein]-peptidylproline (omega=0)</text>
        <dbReference type="Rhea" id="RHEA:16237"/>
        <dbReference type="Rhea" id="RHEA-COMP:10747"/>
        <dbReference type="Rhea" id="RHEA-COMP:10748"/>
        <dbReference type="ChEBI" id="CHEBI:83833"/>
        <dbReference type="ChEBI" id="CHEBI:83834"/>
        <dbReference type="EC" id="5.2.1.8"/>
    </reaction>
</comment>
<evidence type="ECO:0000256" key="1">
    <source>
        <dbReference type="ARBA" id="ARBA00000971"/>
    </source>
</evidence>
<sequence length="476" mass="50895">MKSDVETLNPTRVKLTVEVGYDELKPSLDAAYKSIAGQVQVPGFRKGKVPPRIIDQRFGRAAVLEEAVNDALPKFYQRAVEESEIQPLGQPTVDVSQAPDPTSGGDLKFSVEVDVVPTLELPTLEDLAVSVDDVTVGDDEVGTRLDALRERFGTLTGVDRPAGDGDFVSIDLRAEIDGEEIESAKGISYQVGQGNMIDGIDEALTGLSAGEDATFVAPLAGGERKGQDATVKVTVQSVKERVLPEADDDFAQLASEFDTLEELRADLATQAETAAKFQQGLQARDRVLEKLLEIVEVPVPASLVEAEVHRHLEQENRLEDDEHRAEVVESTTKALQSQLLLDALANREELTVEQGELVEYLVGQSQQYGMEPGQFIQMLDGSGQIPGMVGEVRRRKALAVAMEKATVTDASGNVVDLEELVGGEDEDESADPADSDSEVADDNAAPAGSEGETVDPTGDDAQQAADAAQDGEGSKA</sequence>
<dbReference type="Proteomes" id="UP001589748">
    <property type="component" value="Unassembled WGS sequence"/>
</dbReference>
<evidence type="ECO:0000256" key="13">
    <source>
        <dbReference type="RuleBase" id="RU003914"/>
    </source>
</evidence>
<keyword evidence="11" id="KW-0963">Cytoplasm</keyword>
<dbReference type="PIRSF" id="PIRSF003095">
    <property type="entry name" value="Trigger_factor"/>
    <property type="match status" value="1"/>
</dbReference>
<dbReference type="Gene3D" id="3.30.70.1050">
    <property type="entry name" value="Trigger factor ribosome-binding domain"/>
    <property type="match status" value="1"/>
</dbReference>
<dbReference type="Gene3D" id="1.10.3120.10">
    <property type="entry name" value="Trigger factor, C-terminal domain"/>
    <property type="match status" value="1"/>
</dbReference>
<evidence type="ECO:0000256" key="4">
    <source>
        <dbReference type="ARBA" id="ARBA00016902"/>
    </source>
</evidence>
<evidence type="ECO:0000256" key="5">
    <source>
        <dbReference type="ARBA" id="ARBA00022618"/>
    </source>
</evidence>
<dbReference type="PROSITE" id="PS50059">
    <property type="entry name" value="FKBP_PPIASE"/>
    <property type="match status" value="1"/>
</dbReference>
<dbReference type="InterPro" id="IPR037041">
    <property type="entry name" value="Trigger_fac_C_sf"/>
</dbReference>
<evidence type="ECO:0000256" key="2">
    <source>
        <dbReference type="ARBA" id="ARBA00005464"/>
    </source>
</evidence>
<dbReference type="InterPro" id="IPR008881">
    <property type="entry name" value="Trigger_fac_ribosome-bd_bac"/>
</dbReference>
<name>A0ABV5LW21_9ACTN</name>
<comment type="caution">
    <text evidence="16">The sequence shown here is derived from an EMBL/GenBank/DDBJ whole genome shotgun (WGS) entry which is preliminary data.</text>
</comment>
<dbReference type="Gene3D" id="3.10.50.40">
    <property type="match status" value="1"/>
</dbReference>
<dbReference type="InterPro" id="IPR001179">
    <property type="entry name" value="PPIase_FKBP_dom"/>
</dbReference>
<protein>
    <recommendedName>
        <fullName evidence="4 11">Trigger factor</fullName>
        <shortName evidence="11">TF</shortName>
        <ecNumber evidence="3 11">5.2.1.8</ecNumber>
    </recommendedName>
    <alternativeName>
        <fullName evidence="10 11">PPIase</fullName>
    </alternativeName>
</protein>
<dbReference type="SUPFAM" id="SSF54534">
    <property type="entry name" value="FKBP-like"/>
    <property type="match status" value="1"/>
</dbReference>
<dbReference type="HAMAP" id="MF_00303">
    <property type="entry name" value="Trigger_factor_Tig"/>
    <property type="match status" value="1"/>
</dbReference>
<evidence type="ECO:0000313" key="17">
    <source>
        <dbReference type="Proteomes" id="UP001589748"/>
    </source>
</evidence>
<dbReference type="Pfam" id="PF00254">
    <property type="entry name" value="FKBP_C"/>
    <property type="match status" value="1"/>
</dbReference>
<feature type="compositionally biased region" description="Acidic residues" evidence="14">
    <location>
        <begin position="422"/>
        <end position="441"/>
    </location>
</feature>
<evidence type="ECO:0000256" key="7">
    <source>
        <dbReference type="ARBA" id="ARBA00023186"/>
    </source>
</evidence>
<evidence type="ECO:0000256" key="11">
    <source>
        <dbReference type="HAMAP-Rule" id="MF_00303"/>
    </source>
</evidence>
<evidence type="ECO:0000256" key="8">
    <source>
        <dbReference type="ARBA" id="ARBA00023235"/>
    </source>
</evidence>
<dbReference type="EC" id="5.2.1.8" evidence="3 11"/>
<evidence type="ECO:0000256" key="6">
    <source>
        <dbReference type="ARBA" id="ARBA00023110"/>
    </source>
</evidence>
<evidence type="ECO:0000256" key="12">
    <source>
        <dbReference type="PROSITE-ProRule" id="PRU00277"/>
    </source>
</evidence>
<dbReference type="InterPro" id="IPR005215">
    <property type="entry name" value="Trig_fac"/>
</dbReference>
<dbReference type="GO" id="GO:0003755">
    <property type="term" value="F:peptidyl-prolyl cis-trans isomerase activity"/>
    <property type="evidence" value="ECO:0007669"/>
    <property type="project" value="UniProtKB-EC"/>
</dbReference>
<evidence type="ECO:0000256" key="9">
    <source>
        <dbReference type="ARBA" id="ARBA00023306"/>
    </source>
</evidence>
<dbReference type="Pfam" id="PF05698">
    <property type="entry name" value="Trigger_C"/>
    <property type="match status" value="1"/>
</dbReference>
<keyword evidence="7 11" id="KW-0143">Chaperone</keyword>
<dbReference type="InterPro" id="IPR036611">
    <property type="entry name" value="Trigger_fac_ribosome-bd_sf"/>
</dbReference>
<evidence type="ECO:0000256" key="3">
    <source>
        <dbReference type="ARBA" id="ARBA00013194"/>
    </source>
</evidence>
<reference evidence="16 17" key="1">
    <citation type="submission" date="2024-09" db="EMBL/GenBank/DDBJ databases">
        <authorList>
            <person name="Sun Q."/>
            <person name="Mori K."/>
        </authorList>
    </citation>
    <scope>NUCLEOTIDE SEQUENCE [LARGE SCALE GENOMIC DNA]</scope>
    <source>
        <strain evidence="16 17">TISTR 1856</strain>
    </source>
</reference>
<dbReference type="InterPro" id="IPR046357">
    <property type="entry name" value="PPIase_dom_sf"/>
</dbReference>
<comment type="function">
    <text evidence="11">Involved in protein export. Acts as a chaperone by maintaining the newly synthesized protein in an open conformation. Functions as a peptidyl-prolyl cis-trans isomerase.</text>
</comment>
<keyword evidence="9 11" id="KW-0131">Cell cycle</keyword>
<dbReference type="SUPFAM" id="SSF109998">
    <property type="entry name" value="Triger factor/SurA peptide-binding domain-like"/>
    <property type="match status" value="1"/>
</dbReference>
<keyword evidence="6 11" id="KW-0697">Rotamase</keyword>
<feature type="region of interest" description="Disordered" evidence="14">
    <location>
        <begin position="87"/>
        <end position="107"/>
    </location>
</feature>
<feature type="domain" description="PPIase FKBP-type" evidence="15">
    <location>
        <begin position="165"/>
        <end position="218"/>
    </location>
</feature>
<feature type="region of interest" description="Disordered" evidence="14">
    <location>
        <begin position="422"/>
        <end position="476"/>
    </location>
</feature>
<keyword evidence="8 11" id="KW-0413">Isomerase</keyword>
<dbReference type="NCBIfam" id="TIGR00115">
    <property type="entry name" value="tig"/>
    <property type="match status" value="1"/>
</dbReference>
<dbReference type="PANTHER" id="PTHR30560:SF3">
    <property type="entry name" value="TRIGGER FACTOR-LIKE PROTEIN TIG, CHLOROPLASTIC"/>
    <property type="match status" value="1"/>
</dbReference>
<comment type="domain">
    <text evidence="11">Consists of 3 domains; the N-terminus binds the ribosome, the middle domain has PPIase activity, while the C-terminus has intrinsic chaperone activity on its own.</text>
</comment>
<comment type="subcellular location">
    <subcellularLocation>
        <location evidence="11">Cytoplasm</location>
    </subcellularLocation>
    <text evidence="11">About half TF is bound to the ribosome near the polypeptide exit tunnel while the other half is free in the cytoplasm.</text>
</comment>
<accession>A0ABV5LW21</accession>
<feature type="compositionally biased region" description="Low complexity" evidence="14">
    <location>
        <begin position="459"/>
        <end position="470"/>
    </location>
</feature>
<comment type="similarity">
    <text evidence="2 11 13">Belongs to the FKBP-type PPIase family. Tig subfamily.</text>
</comment>
<proteinExistence type="inferred from homology"/>
<dbReference type="SUPFAM" id="SSF102735">
    <property type="entry name" value="Trigger factor ribosome-binding domain"/>
    <property type="match status" value="1"/>
</dbReference>
<dbReference type="PANTHER" id="PTHR30560">
    <property type="entry name" value="TRIGGER FACTOR CHAPERONE AND PEPTIDYL-PROLYL CIS/TRANS ISOMERASE"/>
    <property type="match status" value="1"/>
</dbReference>
<dbReference type="InterPro" id="IPR008880">
    <property type="entry name" value="Trigger_fac_C"/>
</dbReference>
<keyword evidence="17" id="KW-1185">Reference proteome</keyword>
<evidence type="ECO:0000313" key="16">
    <source>
        <dbReference type="EMBL" id="MFB9378289.1"/>
    </source>
</evidence>
<dbReference type="Pfam" id="PF05697">
    <property type="entry name" value="Trigger_N"/>
    <property type="match status" value="1"/>
</dbReference>
<gene>
    <name evidence="11 16" type="primary">tig</name>
    <name evidence="16" type="ORF">ACFFVI_15060</name>
</gene>
<evidence type="ECO:0000256" key="14">
    <source>
        <dbReference type="SAM" id="MobiDB-lite"/>
    </source>
</evidence>
<dbReference type="RefSeq" id="WP_380137144.1">
    <property type="nucleotide sequence ID" value="NZ_JBHLUI010000008.1"/>
</dbReference>
<dbReference type="InterPro" id="IPR027304">
    <property type="entry name" value="Trigger_fact/SurA_dom_sf"/>
</dbReference>
<keyword evidence="5 11" id="KW-0132">Cell division</keyword>
<organism evidence="16 17">
    <name type="scientific">Kineococcus gynurae</name>
    <dbReference type="NCBI Taxonomy" id="452979"/>
    <lineage>
        <taxon>Bacteria</taxon>
        <taxon>Bacillati</taxon>
        <taxon>Actinomycetota</taxon>
        <taxon>Actinomycetes</taxon>
        <taxon>Kineosporiales</taxon>
        <taxon>Kineosporiaceae</taxon>
        <taxon>Kineococcus</taxon>
    </lineage>
</organism>